<dbReference type="InterPro" id="IPR052201">
    <property type="entry name" value="LRR-containing_regulator"/>
</dbReference>
<dbReference type="AlphaFoldDB" id="A0A820QXH7"/>
<dbReference type="PANTHER" id="PTHR24111:SF0">
    <property type="entry name" value="LEUCINE-RICH REPEAT-CONTAINING PROTEIN"/>
    <property type="match status" value="1"/>
</dbReference>
<evidence type="ECO:0000313" key="2">
    <source>
        <dbReference type="EMBL" id="CAF4427979.1"/>
    </source>
</evidence>
<protein>
    <submittedName>
        <fullName evidence="2">Uncharacterized protein</fullName>
    </submittedName>
</protein>
<dbReference type="SMART" id="SM00368">
    <property type="entry name" value="LRR_RI"/>
    <property type="match status" value="2"/>
</dbReference>
<feature type="non-terminal residue" evidence="2">
    <location>
        <position position="103"/>
    </location>
</feature>
<dbReference type="InterPro" id="IPR001611">
    <property type="entry name" value="Leu-rich_rpt"/>
</dbReference>
<keyword evidence="1" id="KW-0677">Repeat</keyword>
<dbReference type="SUPFAM" id="SSF52047">
    <property type="entry name" value="RNI-like"/>
    <property type="match status" value="1"/>
</dbReference>
<dbReference type="EMBL" id="CAJOAZ010029778">
    <property type="protein sequence ID" value="CAF4427979.1"/>
    <property type="molecule type" value="Genomic_DNA"/>
</dbReference>
<organism evidence="2 3">
    <name type="scientific">Adineta steineri</name>
    <dbReference type="NCBI Taxonomy" id="433720"/>
    <lineage>
        <taxon>Eukaryota</taxon>
        <taxon>Metazoa</taxon>
        <taxon>Spiralia</taxon>
        <taxon>Gnathifera</taxon>
        <taxon>Rotifera</taxon>
        <taxon>Eurotatoria</taxon>
        <taxon>Bdelloidea</taxon>
        <taxon>Adinetida</taxon>
        <taxon>Adinetidae</taxon>
        <taxon>Adineta</taxon>
    </lineage>
</organism>
<evidence type="ECO:0000313" key="3">
    <source>
        <dbReference type="Proteomes" id="UP000663844"/>
    </source>
</evidence>
<dbReference type="Proteomes" id="UP000663844">
    <property type="component" value="Unassembled WGS sequence"/>
</dbReference>
<dbReference type="PANTHER" id="PTHR24111">
    <property type="entry name" value="LEUCINE-RICH REPEAT-CONTAINING PROTEIN 34"/>
    <property type="match status" value="1"/>
</dbReference>
<feature type="non-terminal residue" evidence="2">
    <location>
        <position position="1"/>
    </location>
</feature>
<accession>A0A820QXH7</accession>
<evidence type="ECO:0000256" key="1">
    <source>
        <dbReference type="ARBA" id="ARBA00022737"/>
    </source>
</evidence>
<reference evidence="2" key="1">
    <citation type="submission" date="2021-02" db="EMBL/GenBank/DDBJ databases">
        <authorList>
            <person name="Nowell W R."/>
        </authorList>
    </citation>
    <scope>NUCLEOTIDE SEQUENCE</scope>
</reference>
<dbReference type="InterPro" id="IPR032675">
    <property type="entry name" value="LRR_dom_sf"/>
</dbReference>
<name>A0A820QXH7_9BILA</name>
<dbReference type="Gene3D" id="3.80.10.10">
    <property type="entry name" value="Ribonuclease Inhibitor"/>
    <property type="match status" value="1"/>
</dbReference>
<sequence>TVLPDKIEKVLQKIQQYNDRSLMDLRRQELTDQDMKIVVQNIQINTQCERLWLDYNKITSIGLSILANGLNNNNNTLQQLSLSNNAISDDGIHSLVKSLATHN</sequence>
<gene>
    <name evidence="2" type="ORF">OXD698_LOCUS53053</name>
</gene>
<dbReference type="Pfam" id="PF13516">
    <property type="entry name" value="LRR_6"/>
    <property type="match status" value="1"/>
</dbReference>
<comment type="caution">
    <text evidence="2">The sequence shown here is derived from an EMBL/GenBank/DDBJ whole genome shotgun (WGS) entry which is preliminary data.</text>
</comment>
<proteinExistence type="predicted"/>